<dbReference type="Proteomes" id="UP000180057">
    <property type="component" value="Unassembled WGS sequence"/>
</dbReference>
<dbReference type="Pfam" id="PF01790">
    <property type="entry name" value="LGT"/>
    <property type="match status" value="1"/>
</dbReference>
<feature type="transmembrane region" description="Helical" evidence="7">
    <location>
        <begin position="187"/>
        <end position="204"/>
    </location>
</feature>
<feature type="transmembrane region" description="Helical" evidence="7">
    <location>
        <begin position="158"/>
        <end position="175"/>
    </location>
</feature>
<keyword evidence="8" id="KW-0449">Lipoprotein</keyword>
<feature type="transmembrane region" description="Helical" evidence="7">
    <location>
        <begin position="87"/>
        <end position="105"/>
    </location>
</feature>
<protein>
    <recommendedName>
        <fullName evidence="7">Phosphatidylglycerol--prolipoprotein diacylglyceryl transferase</fullName>
        <ecNumber evidence="7">2.5.1.145</ecNumber>
    </recommendedName>
</protein>
<feature type="transmembrane region" description="Helical" evidence="7">
    <location>
        <begin position="255"/>
        <end position="273"/>
    </location>
</feature>
<keyword evidence="3 7" id="KW-0808">Transferase</keyword>
<dbReference type="PANTHER" id="PTHR30589:SF0">
    <property type="entry name" value="PHOSPHATIDYLGLYCEROL--PROLIPOPROTEIN DIACYLGLYCERYL TRANSFERASE"/>
    <property type="match status" value="1"/>
</dbReference>
<dbReference type="NCBIfam" id="TIGR00544">
    <property type="entry name" value="lgt"/>
    <property type="match status" value="1"/>
</dbReference>
<dbReference type="InterPro" id="IPR001640">
    <property type="entry name" value="Lgt"/>
</dbReference>
<feature type="transmembrane region" description="Helical" evidence="7">
    <location>
        <begin position="117"/>
        <end position="138"/>
    </location>
</feature>
<dbReference type="RefSeq" id="WP_071390577.1">
    <property type="nucleotide sequence ID" value="NZ_MLQS01000024.1"/>
</dbReference>
<feature type="transmembrane region" description="Helical" evidence="7">
    <location>
        <begin position="43"/>
        <end position="67"/>
    </location>
</feature>
<dbReference type="OrthoDB" id="871140at2"/>
<evidence type="ECO:0000313" key="9">
    <source>
        <dbReference type="Proteomes" id="UP000180057"/>
    </source>
</evidence>
<proteinExistence type="inferred from homology"/>
<dbReference type="UniPathway" id="UPA00664"/>
<dbReference type="AlphaFoldDB" id="A0A1S2M5J5"/>
<feature type="binding site" evidence="7">
    <location>
        <position position="130"/>
    </location>
    <ligand>
        <name>a 1,2-diacyl-sn-glycero-3-phospho-(1'-sn-glycerol)</name>
        <dbReference type="ChEBI" id="CHEBI:64716"/>
    </ligand>
</feature>
<dbReference type="STRING" id="472963.BKP45_15375"/>
<feature type="transmembrane region" description="Helical" evidence="7">
    <location>
        <begin position="210"/>
        <end position="234"/>
    </location>
</feature>
<dbReference type="EMBL" id="MLQS01000024">
    <property type="protein sequence ID" value="OIJ18905.1"/>
    <property type="molecule type" value="Genomic_DNA"/>
</dbReference>
<keyword evidence="2 7" id="KW-1003">Cell membrane</keyword>
<comment type="pathway">
    <text evidence="7">Protein modification; lipoprotein biosynthesis (diacylglyceryl transfer).</text>
</comment>
<dbReference type="GO" id="GO:0042158">
    <property type="term" value="P:lipoprotein biosynthetic process"/>
    <property type="evidence" value="ECO:0007669"/>
    <property type="project" value="UniProtKB-UniRule"/>
</dbReference>
<reference evidence="8 9" key="1">
    <citation type="submission" date="2016-10" db="EMBL/GenBank/DDBJ databases">
        <title>Draft genome sequences of four alkaliphilic bacteria belonging to the Anaerobacillus genus.</title>
        <authorList>
            <person name="Bassil N.M."/>
            <person name="Lloyd J.R."/>
        </authorList>
    </citation>
    <scope>NUCLEOTIDE SEQUENCE [LARGE SCALE GENOMIC DNA]</scope>
    <source>
        <strain evidence="8 9">DSM 22531</strain>
    </source>
</reference>
<comment type="function">
    <text evidence="7">Catalyzes the transfer of the diacylglyceryl group from phosphatidylglycerol to the sulfhydryl group of the N-terminal cysteine of a prolipoprotein, the first step in the formation of mature lipoproteins.</text>
</comment>
<dbReference type="PANTHER" id="PTHR30589">
    <property type="entry name" value="PROLIPOPROTEIN DIACYLGLYCERYL TRANSFERASE"/>
    <property type="match status" value="1"/>
</dbReference>
<sequence length="275" mass="30898">MEPLFQIGPIKVYLFGMMIAIGTLVAIFLLLKVAKSRGLNEKVLLDGIIYSFLGGVIGARIVYVFVYNPSYYLANPVDILFLHNGGLSIHGGLLGGLLVGLLFLRKNQFPIWKTLDIVAPFIILAQGISRIGCDVFGVPTSGEPFWAIEVDGLLVHPVQAYEFILNYLLFGYLWLRLKSTAYQGQVFFHYLIGFLTIRGIVEFFRENPLLFGVISVSHVMSLVGILFIVLVMNFQKKRTKVIIPPGIPRYEIVKVWMYICGLTLVSIILYYLLQG</sequence>
<evidence type="ECO:0000256" key="1">
    <source>
        <dbReference type="ARBA" id="ARBA00007150"/>
    </source>
</evidence>
<evidence type="ECO:0000256" key="7">
    <source>
        <dbReference type="HAMAP-Rule" id="MF_01147"/>
    </source>
</evidence>
<gene>
    <name evidence="7" type="primary">lgt</name>
    <name evidence="8" type="ORF">BKP45_15375</name>
</gene>
<evidence type="ECO:0000256" key="4">
    <source>
        <dbReference type="ARBA" id="ARBA00022692"/>
    </source>
</evidence>
<accession>A0A1S2M5J5</accession>
<dbReference type="HAMAP" id="MF_01147">
    <property type="entry name" value="Lgt"/>
    <property type="match status" value="1"/>
</dbReference>
<organism evidence="8 9">
    <name type="scientific">Anaerobacillus alkalidiazotrophicus</name>
    <dbReference type="NCBI Taxonomy" id="472963"/>
    <lineage>
        <taxon>Bacteria</taxon>
        <taxon>Bacillati</taxon>
        <taxon>Bacillota</taxon>
        <taxon>Bacilli</taxon>
        <taxon>Bacillales</taxon>
        <taxon>Bacillaceae</taxon>
        <taxon>Anaerobacillus</taxon>
    </lineage>
</organism>
<comment type="similarity">
    <text evidence="1 7">Belongs to the Lgt family.</text>
</comment>
<keyword evidence="4 7" id="KW-0812">Transmembrane</keyword>
<evidence type="ECO:0000256" key="3">
    <source>
        <dbReference type="ARBA" id="ARBA00022679"/>
    </source>
</evidence>
<feature type="transmembrane region" description="Helical" evidence="7">
    <location>
        <begin position="12"/>
        <end position="31"/>
    </location>
</feature>
<dbReference type="GO" id="GO:0008961">
    <property type="term" value="F:phosphatidylglycerol-prolipoprotein diacylglyceryl transferase activity"/>
    <property type="evidence" value="ECO:0007669"/>
    <property type="project" value="UniProtKB-UniRule"/>
</dbReference>
<comment type="caution">
    <text evidence="8">The sequence shown here is derived from an EMBL/GenBank/DDBJ whole genome shotgun (WGS) entry which is preliminary data.</text>
</comment>
<keyword evidence="9" id="KW-1185">Reference proteome</keyword>
<evidence type="ECO:0000256" key="5">
    <source>
        <dbReference type="ARBA" id="ARBA00022989"/>
    </source>
</evidence>
<dbReference type="EC" id="2.5.1.145" evidence="7"/>
<keyword evidence="6 7" id="KW-0472">Membrane</keyword>
<comment type="catalytic activity">
    <reaction evidence="7">
        <text>L-cysteinyl-[prolipoprotein] + a 1,2-diacyl-sn-glycero-3-phospho-(1'-sn-glycerol) = an S-1,2-diacyl-sn-glyceryl-L-cysteinyl-[prolipoprotein] + sn-glycerol 1-phosphate + H(+)</text>
        <dbReference type="Rhea" id="RHEA:56712"/>
        <dbReference type="Rhea" id="RHEA-COMP:14679"/>
        <dbReference type="Rhea" id="RHEA-COMP:14680"/>
        <dbReference type="ChEBI" id="CHEBI:15378"/>
        <dbReference type="ChEBI" id="CHEBI:29950"/>
        <dbReference type="ChEBI" id="CHEBI:57685"/>
        <dbReference type="ChEBI" id="CHEBI:64716"/>
        <dbReference type="ChEBI" id="CHEBI:140658"/>
        <dbReference type="EC" id="2.5.1.145"/>
    </reaction>
</comment>
<evidence type="ECO:0000256" key="2">
    <source>
        <dbReference type="ARBA" id="ARBA00022475"/>
    </source>
</evidence>
<evidence type="ECO:0000313" key="8">
    <source>
        <dbReference type="EMBL" id="OIJ18905.1"/>
    </source>
</evidence>
<name>A0A1S2M5J5_9BACI</name>
<evidence type="ECO:0000256" key="6">
    <source>
        <dbReference type="ARBA" id="ARBA00023136"/>
    </source>
</evidence>
<dbReference type="GO" id="GO:0005886">
    <property type="term" value="C:plasma membrane"/>
    <property type="evidence" value="ECO:0007669"/>
    <property type="project" value="UniProtKB-SubCell"/>
</dbReference>
<keyword evidence="5 7" id="KW-1133">Transmembrane helix</keyword>
<comment type="subcellular location">
    <subcellularLocation>
        <location evidence="7">Cell membrane</location>
        <topology evidence="7">Multi-pass membrane protein</topology>
    </subcellularLocation>
</comment>